<evidence type="ECO:0000313" key="2">
    <source>
        <dbReference type="Proteomes" id="UP001431449"/>
    </source>
</evidence>
<organism evidence="1 2">
    <name type="scientific">Pseudomarimonas salicorniae</name>
    <dbReference type="NCBI Taxonomy" id="2933270"/>
    <lineage>
        <taxon>Bacteria</taxon>
        <taxon>Pseudomonadati</taxon>
        <taxon>Pseudomonadota</taxon>
        <taxon>Gammaproteobacteria</taxon>
        <taxon>Lysobacterales</taxon>
        <taxon>Lysobacteraceae</taxon>
        <taxon>Pseudomarimonas</taxon>
    </lineage>
</organism>
<reference evidence="1" key="1">
    <citation type="submission" date="2022-04" db="EMBL/GenBank/DDBJ databases">
        <title>Lysobacter sp. CAU 1642 isolated from sea sand.</title>
        <authorList>
            <person name="Kim W."/>
        </authorList>
    </citation>
    <scope>NUCLEOTIDE SEQUENCE</scope>
    <source>
        <strain evidence="1">CAU 1642</strain>
    </source>
</reference>
<dbReference type="PROSITE" id="PS51257">
    <property type="entry name" value="PROKAR_LIPOPROTEIN"/>
    <property type="match status" value="1"/>
</dbReference>
<proteinExistence type="predicted"/>
<dbReference type="RefSeq" id="WP_248206039.1">
    <property type="nucleotide sequence ID" value="NZ_JALNMH010000003.1"/>
</dbReference>
<protein>
    <recommendedName>
        <fullName evidence="3">Entericidin A</fullName>
    </recommendedName>
</protein>
<evidence type="ECO:0008006" key="3">
    <source>
        <dbReference type="Google" id="ProtNLM"/>
    </source>
</evidence>
<accession>A0ABT0GET5</accession>
<comment type="caution">
    <text evidence="1">The sequence shown here is derived from an EMBL/GenBank/DDBJ whole genome shotgun (WGS) entry which is preliminary data.</text>
</comment>
<gene>
    <name evidence="1" type="ORF">M0G41_05175</name>
</gene>
<evidence type="ECO:0000313" key="1">
    <source>
        <dbReference type="EMBL" id="MCK7593061.1"/>
    </source>
</evidence>
<sequence>MNLSIGRVAVLLLIILLAVMLSACNTLRGVGRDTAVVGEKIEKEADRHIDDENDQPR</sequence>
<dbReference type="Proteomes" id="UP001431449">
    <property type="component" value="Unassembled WGS sequence"/>
</dbReference>
<name>A0ABT0GET5_9GAMM</name>
<keyword evidence="2" id="KW-1185">Reference proteome</keyword>
<dbReference type="EMBL" id="JALNMH010000003">
    <property type="protein sequence ID" value="MCK7593061.1"/>
    <property type="molecule type" value="Genomic_DNA"/>
</dbReference>